<keyword evidence="6" id="KW-1185">Reference proteome</keyword>
<dbReference type="OrthoDB" id="422720at2759"/>
<keyword evidence="3" id="KW-0378">Hydrolase</keyword>
<dbReference type="GO" id="GO:0016020">
    <property type="term" value="C:membrane"/>
    <property type="evidence" value="ECO:0007669"/>
    <property type="project" value="InterPro"/>
</dbReference>
<dbReference type="Pfam" id="PF05049">
    <property type="entry name" value="IIGP"/>
    <property type="match status" value="1"/>
</dbReference>
<dbReference type="InterPro" id="IPR007743">
    <property type="entry name" value="Immunity-related_GTPase-like"/>
</dbReference>
<evidence type="ECO:0000256" key="2">
    <source>
        <dbReference type="ARBA" id="ARBA00022741"/>
    </source>
</evidence>
<accession>A0A6S7GW54</accession>
<dbReference type="PROSITE" id="PS51716">
    <property type="entry name" value="G_IRG"/>
    <property type="match status" value="1"/>
</dbReference>
<keyword evidence="2" id="KW-0547">Nucleotide-binding</keyword>
<keyword evidence="4" id="KW-0342">GTP-binding</keyword>
<dbReference type="InterPro" id="IPR027417">
    <property type="entry name" value="P-loop_NTPase"/>
</dbReference>
<sequence>LLPRRAHRKKKPWGRGCGFDSFINYHILTLTRLRDDDDGAAKTGVTEKTTVAAVYPHPTNDKIKFWDLPGIGTPNYPDLETYCEKVKLEKYDTFLILTMKRFTENDRLLAEKVKSLNKSFFFIRTHIDADYLGQKRNRSFDEQAMLQTIKEDCLQNLEGSAAGDNAVFLMSNLYPAKWDFARLTQAILDVLPDRQRECLTLSLGVLTSLSTDMLKRKAAVLRGRIWMIASASAAAAAVPLPGLNVIVDLALLTNEVSLYKSQLGLPHENSYEFRKMTPENQEKVRKFCITSSLQMASFLATYTASSTAEEFTRFIPLVGPAIASSISFCSTYNFLHQCLKELEETALEFLDEMTSRTVDDID</sequence>
<comment type="caution">
    <text evidence="5">The sequence shown here is derived from an EMBL/GenBank/DDBJ whole genome shotgun (WGS) entry which is preliminary data.</text>
</comment>
<reference evidence="5" key="1">
    <citation type="submission" date="2020-04" db="EMBL/GenBank/DDBJ databases">
        <authorList>
            <person name="Alioto T."/>
            <person name="Alioto T."/>
            <person name="Gomez Garrido J."/>
        </authorList>
    </citation>
    <scope>NUCLEOTIDE SEQUENCE</scope>
    <source>
        <strain evidence="5">A484AB</strain>
    </source>
</reference>
<evidence type="ECO:0000313" key="5">
    <source>
        <dbReference type="EMBL" id="CAB3997594.1"/>
    </source>
</evidence>
<dbReference type="InterPro" id="IPR051515">
    <property type="entry name" value="IRG"/>
</dbReference>
<dbReference type="AlphaFoldDB" id="A0A6S7GW54"/>
<dbReference type="SUPFAM" id="SSF52540">
    <property type="entry name" value="P-loop containing nucleoside triphosphate hydrolases"/>
    <property type="match status" value="1"/>
</dbReference>
<proteinExistence type="inferred from homology"/>
<evidence type="ECO:0000256" key="1">
    <source>
        <dbReference type="ARBA" id="ARBA00005429"/>
    </source>
</evidence>
<protein>
    <submittedName>
        <fullName evidence="5">Interferon-inducible GTPase 5-like</fullName>
    </submittedName>
</protein>
<dbReference type="GO" id="GO:0016787">
    <property type="term" value="F:hydrolase activity"/>
    <property type="evidence" value="ECO:0007669"/>
    <property type="project" value="UniProtKB-KW"/>
</dbReference>
<dbReference type="PANTHER" id="PTHR32341">
    <property type="entry name" value="INTERFERON-INDUCIBLE GTPASE"/>
    <property type="match status" value="1"/>
</dbReference>
<dbReference type="InterPro" id="IPR030385">
    <property type="entry name" value="G_IRG_dom"/>
</dbReference>
<evidence type="ECO:0000256" key="3">
    <source>
        <dbReference type="ARBA" id="ARBA00022801"/>
    </source>
</evidence>
<evidence type="ECO:0000256" key="4">
    <source>
        <dbReference type="ARBA" id="ARBA00023134"/>
    </source>
</evidence>
<dbReference type="PANTHER" id="PTHR32341:SF10">
    <property type="entry name" value="INTERFERON-INDUCIBLE GTPASE 5"/>
    <property type="match status" value="1"/>
</dbReference>
<feature type="non-terminal residue" evidence="5">
    <location>
        <position position="1"/>
    </location>
</feature>
<name>A0A6S7GW54_PARCT</name>
<comment type="similarity">
    <text evidence="1">Belongs to the TRAFAC class dynamin-like GTPase superfamily. IRG family.</text>
</comment>
<dbReference type="Gene3D" id="3.40.50.300">
    <property type="entry name" value="P-loop containing nucleotide triphosphate hydrolases"/>
    <property type="match status" value="1"/>
</dbReference>
<dbReference type="FunFam" id="3.40.50.300:FF:000541">
    <property type="entry name" value="Immunity related GTPase M"/>
    <property type="match status" value="1"/>
</dbReference>
<dbReference type="GO" id="GO:0005525">
    <property type="term" value="F:GTP binding"/>
    <property type="evidence" value="ECO:0007669"/>
    <property type="project" value="UniProtKB-KW"/>
</dbReference>
<organism evidence="5 6">
    <name type="scientific">Paramuricea clavata</name>
    <name type="common">Red gorgonian</name>
    <name type="synonym">Violescent sea-whip</name>
    <dbReference type="NCBI Taxonomy" id="317549"/>
    <lineage>
        <taxon>Eukaryota</taxon>
        <taxon>Metazoa</taxon>
        <taxon>Cnidaria</taxon>
        <taxon>Anthozoa</taxon>
        <taxon>Octocorallia</taxon>
        <taxon>Malacalcyonacea</taxon>
        <taxon>Plexauridae</taxon>
        <taxon>Paramuricea</taxon>
    </lineage>
</organism>
<evidence type="ECO:0000313" key="6">
    <source>
        <dbReference type="Proteomes" id="UP001152795"/>
    </source>
</evidence>
<gene>
    <name evidence="5" type="ORF">PACLA_8A008602</name>
</gene>
<dbReference type="EMBL" id="CACRXK020003139">
    <property type="protein sequence ID" value="CAB3997594.1"/>
    <property type="molecule type" value="Genomic_DNA"/>
</dbReference>
<dbReference type="Proteomes" id="UP001152795">
    <property type="component" value="Unassembled WGS sequence"/>
</dbReference>